<dbReference type="PANTHER" id="PTHR45947">
    <property type="entry name" value="SULFOQUINOVOSYL TRANSFERASE SQD2"/>
    <property type="match status" value="1"/>
</dbReference>
<dbReference type="AlphaFoldDB" id="A0A0G0XNA0"/>
<dbReference type="GO" id="GO:0016757">
    <property type="term" value="F:glycosyltransferase activity"/>
    <property type="evidence" value="ECO:0007669"/>
    <property type="project" value="InterPro"/>
</dbReference>
<dbReference type="InterPro" id="IPR001296">
    <property type="entry name" value="Glyco_trans_1"/>
</dbReference>
<organism evidence="4 5">
    <name type="scientific">Candidatus Uhrbacteria bacterium GW2011_GWF2_41_16</name>
    <dbReference type="NCBI Taxonomy" id="1618997"/>
    <lineage>
        <taxon>Bacteria</taxon>
        <taxon>Candidatus Uhriibacteriota</taxon>
    </lineage>
</organism>
<dbReference type="CDD" id="cd03801">
    <property type="entry name" value="GT4_PimA-like"/>
    <property type="match status" value="1"/>
</dbReference>
<dbReference type="SUPFAM" id="SSF53756">
    <property type="entry name" value="UDP-Glycosyltransferase/glycogen phosphorylase"/>
    <property type="match status" value="1"/>
</dbReference>
<keyword evidence="1" id="KW-0472">Membrane</keyword>
<dbReference type="Gene3D" id="3.40.50.2000">
    <property type="entry name" value="Glycogen Phosphorylase B"/>
    <property type="match status" value="2"/>
</dbReference>
<evidence type="ECO:0000259" key="3">
    <source>
        <dbReference type="Pfam" id="PF13439"/>
    </source>
</evidence>
<keyword evidence="1" id="KW-0812">Transmembrane</keyword>
<keyword evidence="1" id="KW-1133">Transmembrane helix</keyword>
<reference evidence="4 5" key="1">
    <citation type="journal article" date="2015" name="Nature">
        <title>rRNA introns, odd ribosomes, and small enigmatic genomes across a large radiation of phyla.</title>
        <authorList>
            <person name="Brown C.T."/>
            <person name="Hug L.A."/>
            <person name="Thomas B.C."/>
            <person name="Sharon I."/>
            <person name="Castelle C.J."/>
            <person name="Singh A."/>
            <person name="Wilkins M.J."/>
            <person name="Williams K.H."/>
            <person name="Banfield J.F."/>
        </authorList>
    </citation>
    <scope>NUCLEOTIDE SEQUENCE [LARGE SCALE GENOMIC DNA]</scope>
</reference>
<dbReference type="InterPro" id="IPR050194">
    <property type="entry name" value="Glycosyltransferase_grp1"/>
</dbReference>
<accession>A0A0G0XNA0</accession>
<dbReference type="Proteomes" id="UP000034746">
    <property type="component" value="Unassembled WGS sequence"/>
</dbReference>
<evidence type="ECO:0000256" key="1">
    <source>
        <dbReference type="SAM" id="Phobius"/>
    </source>
</evidence>
<sequence>MMASHDGSQESIAYIVIFAIVISMKIATNVHRDTFGGITISNLALFDWLEDKDDTIVGVEYVTSRHIQGAIIFRRYLPSFFSHHIINGIDIFPKYPWEKVSRLRKRWNILVETTKNVLRKEAPDLVLVNGTYFAPWILAQAAKELGIPIVLRYAGVLQREVAHKNYFVRKRLLTYERWLARTADAIIFPSSLCQQVVENEILGQPVKKGVVIPNPVKSIQTCSRKKPGRYTIAAVGRWTPIKNFEAFIAVHEALLQKRWPHRAVMVTSYKDDRFHIPETVEFKESMNQDDLRVFYRSIDLLIVPSHFETFCNVAAEALVNGASVFVSKNVGFAEVLQKTGLKRMVIDSFDNPEVVAEAIQKIAKQRLTQKERNAVVALIDPQEVHQDILTVLSEVLKSSANFR</sequence>
<evidence type="ECO:0000259" key="2">
    <source>
        <dbReference type="Pfam" id="PF00534"/>
    </source>
</evidence>
<evidence type="ECO:0000313" key="5">
    <source>
        <dbReference type="Proteomes" id="UP000034746"/>
    </source>
</evidence>
<proteinExistence type="predicted"/>
<dbReference type="Pfam" id="PF13439">
    <property type="entry name" value="Glyco_transf_4"/>
    <property type="match status" value="1"/>
</dbReference>
<dbReference type="PANTHER" id="PTHR45947:SF3">
    <property type="entry name" value="SULFOQUINOVOSYL TRANSFERASE SQD2"/>
    <property type="match status" value="1"/>
</dbReference>
<keyword evidence="4" id="KW-0808">Transferase</keyword>
<dbReference type="EMBL" id="LCAU01000004">
    <property type="protein sequence ID" value="KKR98280.1"/>
    <property type="molecule type" value="Genomic_DNA"/>
</dbReference>
<gene>
    <name evidence="4" type="ORF">UU48_C0004G0073</name>
</gene>
<feature type="transmembrane region" description="Helical" evidence="1">
    <location>
        <begin position="12"/>
        <end position="30"/>
    </location>
</feature>
<dbReference type="InterPro" id="IPR028098">
    <property type="entry name" value="Glyco_trans_4-like_N"/>
</dbReference>
<comment type="caution">
    <text evidence="4">The sequence shown here is derived from an EMBL/GenBank/DDBJ whole genome shotgun (WGS) entry which is preliminary data.</text>
</comment>
<feature type="domain" description="Glycosyltransferase subfamily 4-like N-terminal" evidence="3">
    <location>
        <begin position="87"/>
        <end position="216"/>
    </location>
</feature>
<protein>
    <submittedName>
        <fullName evidence="4">Glycosyl transferase group 1</fullName>
    </submittedName>
</protein>
<evidence type="ECO:0000313" key="4">
    <source>
        <dbReference type="EMBL" id="KKR98280.1"/>
    </source>
</evidence>
<feature type="domain" description="Glycosyl transferase family 1" evidence="2">
    <location>
        <begin position="224"/>
        <end position="370"/>
    </location>
</feature>
<dbReference type="Pfam" id="PF00534">
    <property type="entry name" value="Glycos_transf_1"/>
    <property type="match status" value="1"/>
</dbReference>
<name>A0A0G0XNA0_9BACT</name>